<dbReference type="Ensembl" id="ENSCINT00000023108.2">
    <property type="protein sequence ID" value="ENSCINP00000022862.2"/>
    <property type="gene ID" value="ENSCING00000012170.2"/>
</dbReference>
<dbReference type="Pfam" id="PF03781">
    <property type="entry name" value="FGE-sulfatase"/>
    <property type="match status" value="1"/>
</dbReference>
<sequence length="351" mass="40773">MAGLIKDRVDENFEAMFETGVDEMSWDDTENYRMGGAYKWPPIEKITEYRKKVREIVRSVIQNLDLTFPVTEDSPCWSVWLAIEHERIHLETSSVLIRQMPIDMVSRPVGWKYGPLAMDKPVLSNPMIIQKSRDIVLGKHGDCSVWGWDNEYGRLELSIPAFEASKYMITNREMLGFVQDAGYNTKKYWSEEGWKWRSYTQVKHPTFWVCNENCKSNCGSALKEYSHCNFGVSAATTNGDHHNTDEKYGLRLMFDVVALPADWPVEVNFHEAQAFCRWKGNGYRLITEAEQVIIRELENFNDSDITLDPIYSKKSEKKYNFNMYYGSSTPVNMYPPTKSGFCDTLGNVWEW</sequence>
<dbReference type="EMBL" id="EAAA01002188">
    <property type="status" value="NOT_ANNOTATED_CDS"/>
    <property type="molecule type" value="Genomic_DNA"/>
</dbReference>
<dbReference type="AlphaFoldDB" id="F6TV34"/>
<proteinExistence type="inferred from homology"/>
<dbReference type="SUPFAM" id="SSF56436">
    <property type="entry name" value="C-type lectin-like"/>
    <property type="match status" value="1"/>
</dbReference>
<dbReference type="InterPro" id="IPR042095">
    <property type="entry name" value="SUMF_sf"/>
</dbReference>
<organism evidence="3 4">
    <name type="scientific">Ciona intestinalis</name>
    <name type="common">Transparent sea squirt</name>
    <name type="synonym">Ascidia intestinalis</name>
    <dbReference type="NCBI Taxonomy" id="7719"/>
    <lineage>
        <taxon>Eukaryota</taxon>
        <taxon>Metazoa</taxon>
        <taxon>Chordata</taxon>
        <taxon>Tunicata</taxon>
        <taxon>Ascidiacea</taxon>
        <taxon>Phlebobranchia</taxon>
        <taxon>Cionidae</taxon>
        <taxon>Ciona</taxon>
    </lineage>
</organism>
<reference evidence="3" key="2">
    <citation type="journal article" date="2008" name="Genome Biol.">
        <title>Improved genome assembly and evidence-based global gene model set for the chordate Ciona intestinalis: new insight into intron and operon populations.</title>
        <authorList>
            <person name="Satou Y."/>
            <person name="Mineta K."/>
            <person name="Ogasawara M."/>
            <person name="Sasakura Y."/>
            <person name="Shoguchi E."/>
            <person name="Ueno K."/>
            <person name="Yamada L."/>
            <person name="Matsumoto J."/>
            <person name="Wasserscheid J."/>
            <person name="Dewar K."/>
            <person name="Wiley G.B."/>
            <person name="Macmil S.L."/>
            <person name="Roe B.A."/>
            <person name="Zeller R.W."/>
            <person name="Hastings K.E."/>
            <person name="Lemaire P."/>
            <person name="Lindquist E."/>
            <person name="Endo T."/>
            <person name="Hotta K."/>
            <person name="Inaba K."/>
        </authorList>
    </citation>
    <scope>NUCLEOTIDE SEQUENCE [LARGE SCALE GENOMIC DNA]</scope>
    <source>
        <strain evidence="3">wild type</strain>
    </source>
</reference>
<reference evidence="3" key="4">
    <citation type="submission" date="2025-09" db="UniProtKB">
        <authorList>
            <consortium name="Ensembl"/>
        </authorList>
    </citation>
    <scope>IDENTIFICATION</scope>
</reference>
<comment type="similarity">
    <text evidence="1">Belongs to the sulfatase-modifying factor family.</text>
</comment>
<evidence type="ECO:0000313" key="4">
    <source>
        <dbReference type="Proteomes" id="UP000008144"/>
    </source>
</evidence>
<feature type="domain" description="Sulfatase-modifying factor enzyme-like" evidence="2">
    <location>
        <begin position="260"/>
        <end position="351"/>
    </location>
</feature>
<evidence type="ECO:0000256" key="1">
    <source>
        <dbReference type="ARBA" id="ARBA00005310"/>
    </source>
</evidence>
<dbReference type="InParanoid" id="F6TV34"/>
<dbReference type="InterPro" id="IPR051043">
    <property type="entry name" value="Sulfatase_Mod_Factor_Kinase"/>
</dbReference>
<dbReference type="Gene3D" id="3.90.1580.10">
    <property type="entry name" value="paralog of FGE (formylglycine-generating enzyme)"/>
    <property type="match status" value="1"/>
</dbReference>
<name>F6TV34_CIOIN</name>
<dbReference type="InterPro" id="IPR005532">
    <property type="entry name" value="SUMF_dom"/>
</dbReference>
<evidence type="ECO:0000313" key="3">
    <source>
        <dbReference type="Ensembl" id="ENSCINP00000022862.2"/>
    </source>
</evidence>
<keyword evidence="4" id="KW-1185">Reference proteome</keyword>
<dbReference type="InterPro" id="IPR016187">
    <property type="entry name" value="CTDL_fold"/>
</dbReference>
<reference evidence="3" key="3">
    <citation type="submission" date="2025-08" db="UniProtKB">
        <authorList>
            <consortium name="Ensembl"/>
        </authorList>
    </citation>
    <scope>IDENTIFICATION</scope>
</reference>
<reference evidence="4" key="1">
    <citation type="journal article" date="2002" name="Science">
        <title>The draft genome of Ciona intestinalis: insights into chordate and vertebrate origins.</title>
        <authorList>
            <person name="Dehal P."/>
            <person name="Satou Y."/>
            <person name="Campbell R.K."/>
            <person name="Chapman J."/>
            <person name="Degnan B."/>
            <person name="De Tomaso A."/>
            <person name="Davidson B."/>
            <person name="Di Gregorio A."/>
            <person name="Gelpke M."/>
            <person name="Goodstein D.M."/>
            <person name="Harafuji N."/>
            <person name="Hastings K.E."/>
            <person name="Ho I."/>
            <person name="Hotta K."/>
            <person name="Huang W."/>
            <person name="Kawashima T."/>
            <person name="Lemaire P."/>
            <person name="Martinez D."/>
            <person name="Meinertzhagen I.A."/>
            <person name="Necula S."/>
            <person name="Nonaka M."/>
            <person name="Putnam N."/>
            <person name="Rash S."/>
            <person name="Saiga H."/>
            <person name="Satake M."/>
            <person name="Terry A."/>
            <person name="Yamada L."/>
            <person name="Wang H.G."/>
            <person name="Awazu S."/>
            <person name="Azumi K."/>
            <person name="Boore J."/>
            <person name="Branno M."/>
            <person name="Chin-Bow S."/>
            <person name="DeSantis R."/>
            <person name="Doyle S."/>
            <person name="Francino P."/>
            <person name="Keys D.N."/>
            <person name="Haga S."/>
            <person name="Hayashi H."/>
            <person name="Hino K."/>
            <person name="Imai K.S."/>
            <person name="Inaba K."/>
            <person name="Kano S."/>
            <person name="Kobayashi K."/>
            <person name="Kobayashi M."/>
            <person name="Lee B.I."/>
            <person name="Makabe K.W."/>
            <person name="Manohar C."/>
            <person name="Matassi G."/>
            <person name="Medina M."/>
            <person name="Mochizuki Y."/>
            <person name="Mount S."/>
            <person name="Morishita T."/>
            <person name="Miura S."/>
            <person name="Nakayama A."/>
            <person name="Nishizaka S."/>
            <person name="Nomoto H."/>
            <person name="Ohta F."/>
            <person name="Oishi K."/>
            <person name="Rigoutsos I."/>
            <person name="Sano M."/>
            <person name="Sasaki A."/>
            <person name="Sasakura Y."/>
            <person name="Shoguchi E."/>
            <person name="Shin-i T."/>
            <person name="Spagnuolo A."/>
            <person name="Stainier D."/>
            <person name="Suzuki M.M."/>
            <person name="Tassy O."/>
            <person name="Takatori N."/>
            <person name="Tokuoka M."/>
            <person name="Yagi K."/>
            <person name="Yoshizaki F."/>
            <person name="Wada S."/>
            <person name="Zhang C."/>
            <person name="Hyatt P.D."/>
            <person name="Larimer F."/>
            <person name="Detter C."/>
            <person name="Doggett N."/>
            <person name="Glavina T."/>
            <person name="Hawkins T."/>
            <person name="Richardson P."/>
            <person name="Lucas S."/>
            <person name="Kohara Y."/>
            <person name="Levine M."/>
            <person name="Satoh N."/>
            <person name="Rokhsar D.S."/>
        </authorList>
    </citation>
    <scope>NUCLEOTIDE SEQUENCE [LARGE SCALE GENOMIC DNA]</scope>
</reference>
<protein>
    <recommendedName>
        <fullName evidence="2">Sulfatase-modifying factor enzyme-like domain-containing protein</fullName>
    </recommendedName>
</protein>
<dbReference type="PANTHER" id="PTHR23150:SF26">
    <property type="entry name" value="GENERIC METHYLTRANSFERASE"/>
    <property type="match status" value="1"/>
</dbReference>
<dbReference type="HOGENOM" id="CLU_012431_9_1_1"/>
<dbReference type="PANTHER" id="PTHR23150">
    <property type="entry name" value="SULFATASE MODIFYING FACTOR 1, 2"/>
    <property type="match status" value="1"/>
</dbReference>
<accession>F6TV34</accession>
<dbReference type="STRING" id="7719.ENSCINP00000022862"/>
<evidence type="ECO:0000259" key="2">
    <source>
        <dbReference type="Pfam" id="PF03781"/>
    </source>
</evidence>
<dbReference type="Proteomes" id="UP000008144">
    <property type="component" value="Chromosome 5"/>
</dbReference>